<dbReference type="CDD" id="cd14830">
    <property type="entry name" value="Delta_COP_N"/>
    <property type="match status" value="1"/>
</dbReference>
<dbReference type="Pfam" id="PF00928">
    <property type="entry name" value="Adap_comp_sub"/>
    <property type="match status" value="1"/>
</dbReference>
<gene>
    <name evidence="13" type="ORF">MNEG_9211</name>
</gene>
<dbReference type="SUPFAM" id="SSF64356">
    <property type="entry name" value="SNARE-like"/>
    <property type="match status" value="1"/>
</dbReference>
<evidence type="ECO:0000256" key="5">
    <source>
        <dbReference type="ARBA" id="ARBA00022892"/>
    </source>
</evidence>
<evidence type="ECO:0000256" key="10">
    <source>
        <dbReference type="RuleBase" id="RU364018"/>
    </source>
</evidence>
<sequence length="535" mass="56090">MVVLAASIVSQNGKALVSRHYAEMSRIRIEGLLAAFPKLVGSGKQHTYVETENVRYVYQPMEGMYLLLVTNRGSNILEDLDTLRLLAKLVPEYAGPEVDEPAITAAAFDLIFAFDEVISAGHKENITVQQVKQNCEMESHEEKLHKMIIQSKINETKDLMKRKAIEIDKHRVEARVGGGGGLGAGGPGPGFSASGGGGIGGGAGFGGGADRGISLAPSIGGASFGASSGGGARGGLGAGAGGAPKKGMVLGKAKGGPASLLESLAKEEGVAVASLEAPVAVAAAAAGAPPPVSFSEPVFAAIDEKLSCILSRQGGVESLEVQGTLSLIVASEADAYIRAKVRQGANQGYQFKTHPNIDKAAYNSEGVLGLKDPSRPFPTGTELGVLKWRYQSRDESLVPLTINAWPSAAGSETYVNIEYESGAPFDLQRVVIAIPLPHMSHAPAVNQCDGEWRYDSRRGALLWSIELIDDTNRSGSLEMVVPACDPGAFYPIEVSFSATRTMCDIDVETVANLSSGEPARYGSSRQLSTSGYQVV</sequence>
<evidence type="ECO:0000256" key="1">
    <source>
        <dbReference type="ARBA" id="ARBA00010516"/>
    </source>
</evidence>
<dbReference type="FunFam" id="3.30.450.60:FF:000003">
    <property type="entry name" value="Coatomer subunit delta"/>
    <property type="match status" value="1"/>
</dbReference>
<comment type="subunit">
    <text evidence="2 10">Oligomeric complex that consists of at least the alpha, beta, beta', gamma, delta, epsilon and zeta subunits.</text>
</comment>
<dbReference type="InterPro" id="IPR011012">
    <property type="entry name" value="Longin-like_dom_sf"/>
</dbReference>
<evidence type="ECO:0000256" key="9">
    <source>
        <dbReference type="ARBA" id="ARBA00023329"/>
    </source>
</evidence>
<protein>
    <recommendedName>
        <fullName evidence="10">Coatomer subunit delta</fullName>
    </recommendedName>
</protein>
<dbReference type="InterPro" id="IPR036168">
    <property type="entry name" value="AP2_Mu_C_sf"/>
</dbReference>
<dbReference type="GO" id="GO:0000139">
    <property type="term" value="C:Golgi membrane"/>
    <property type="evidence" value="ECO:0007669"/>
    <property type="project" value="UniProtKB-SubCell"/>
</dbReference>
<name>A0A0D2MWZ7_9CHLO</name>
<dbReference type="CDD" id="cd09254">
    <property type="entry name" value="AP_delta-COPI_MHD"/>
    <property type="match status" value="1"/>
</dbReference>
<evidence type="ECO:0000256" key="8">
    <source>
        <dbReference type="ARBA" id="ARBA00023136"/>
    </source>
</evidence>
<dbReference type="PROSITE" id="PS51072">
    <property type="entry name" value="MHD"/>
    <property type="match status" value="1"/>
</dbReference>
<dbReference type="GO" id="GO:0006888">
    <property type="term" value="P:endoplasmic reticulum to Golgi vesicle-mediated transport"/>
    <property type="evidence" value="ECO:0007669"/>
    <property type="project" value="TreeGrafter"/>
</dbReference>
<keyword evidence="3 10" id="KW-0813">Transport</keyword>
<dbReference type="FunFam" id="2.60.40.1170:FF:000007">
    <property type="entry name" value="Coatomer subunit delta"/>
    <property type="match status" value="1"/>
</dbReference>
<feature type="domain" description="MHD" evidence="12">
    <location>
        <begin position="295"/>
        <end position="535"/>
    </location>
</feature>
<dbReference type="Gene3D" id="3.30.450.60">
    <property type="match status" value="1"/>
</dbReference>
<proteinExistence type="inferred from homology"/>
<dbReference type="InterPro" id="IPR027059">
    <property type="entry name" value="Coatomer_dsu"/>
</dbReference>
<organism evidence="13 14">
    <name type="scientific">Monoraphidium neglectum</name>
    <dbReference type="NCBI Taxonomy" id="145388"/>
    <lineage>
        <taxon>Eukaryota</taxon>
        <taxon>Viridiplantae</taxon>
        <taxon>Chlorophyta</taxon>
        <taxon>core chlorophytes</taxon>
        <taxon>Chlorophyceae</taxon>
        <taxon>CS clade</taxon>
        <taxon>Sphaeropleales</taxon>
        <taxon>Selenastraceae</taxon>
        <taxon>Monoraphidium</taxon>
    </lineage>
</organism>
<dbReference type="KEGG" id="mng:MNEG_9211"/>
<evidence type="ECO:0000259" key="12">
    <source>
        <dbReference type="PROSITE" id="PS51072"/>
    </source>
</evidence>
<dbReference type="GeneID" id="25742086"/>
<dbReference type="EMBL" id="KK102075">
    <property type="protein sequence ID" value="KIY98750.1"/>
    <property type="molecule type" value="Genomic_DNA"/>
</dbReference>
<evidence type="ECO:0000256" key="7">
    <source>
        <dbReference type="ARBA" id="ARBA00023034"/>
    </source>
</evidence>
<dbReference type="GO" id="GO:0030126">
    <property type="term" value="C:COPI vesicle coat"/>
    <property type="evidence" value="ECO:0007669"/>
    <property type="project" value="UniProtKB-UniRule"/>
</dbReference>
<evidence type="ECO:0000256" key="6">
    <source>
        <dbReference type="ARBA" id="ARBA00022927"/>
    </source>
</evidence>
<keyword evidence="5 10" id="KW-0931">ER-Golgi transport</keyword>
<dbReference type="OrthoDB" id="10266042at2759"/>
<dbReference type="PANTHER" id="PTHR10121">
    <property type="entry name" value="COATOMER SUBUNIT DELTA"/>
    <property type="match status" value="1"/>
</dbReference>
<evidence type="ECO:0000256" key="2">
    <source>
        <dbReference type="ARBA" id="ARBA00011775"/>
    </source>
</evidence>
<dbReference type="GO" id="GO:0006890">
    <property type="term" value="P:retrograde vesicle-mediated transport, Golgi to endoplasmic reticulum"/>
    <property type="evidence" value="ECO:0007669"/>
    <property type="project" value="UniProtKB-UniRule"/>
</dbReference>
<dbReference type="STRING" id="145388.A0A0D2MWZ7"/>
<evidence type="ECO:0000256" key="3">
    <source>
        <dbReference type="ARBA" id="ARBA00022448"/>
    </source>
</evidence>
<dbReference type="AlphaFoldDB" id="A0A0D2MWZ7"/>
<dbReference type="Proteomes" id="UP000054498">
    <property type="component" value="Unassembled WGS sequence"/>
</dbReference>
<dbReference type="InterPro" id="IPR022775">
    <property type="entry name" value="AP_mu_sigma_su"/>
</dbReference>
<comment type="similarity">
    <text evidence="1 10">Belongs to the adaptor complexes medium subunit family. Delta-COP subfamily.</text>
</comment>
<evidence type="ECO:0000313" key="14">
    <source>
        <dbReference type="Proteomes" id="UP000054498"/>
    </source>
</evidence>
<dbReference type="GO" id="GO:0051645">
    <property type="term" value="P:Golgi localization"/>
    <property type="evidence" value="ECO:0007669"/>
    <property type="project" value="TreeGrafter"/>
</dbReference>
<keyword evidence="8 10" id="KW-0472">Membrane</keyword>
<dbReference type="InterPro" id="IPR028565">
    <property type="entry name" value="MHD"/>
</dbReference>
<dbReference type="PANTHER" id="PTHR10121:SF0">
    <property type="entry name" value="COATOMER SUBUNIT DELTA"/>
    <property type="match status" value="1"/>
</dbReference>
<evidence type="ECO:0000256" key="11">
    <source>
        <dbReference type="RuleBase" id="RU366052"/>
    </source>
</evidence>
<dbReference type="Gene3D" id="2.60.40.1170">
    <property type="entry name" value="Mu homology domain, subdomain B"/>
    <property type="match status" value="2"/>
</dbReference>
<dbReference type="RefSeq" id="XP_013897770.1">
    <property type="nucleotide sequence ID" value="XM_014042316.1"/>
</dbReference>
<comment type="subcellular location">
    <subcellularLocation>
        <location evidence="10 11">Cytoplasm</location>
    </subcellularLocation>
    <subcellularLocation>
        <location evidence="10 11">Cytoplasmic vesicle</location>
        <location evidence="10 11">COPI-coated vesicle membrane</location>
        <topology evidence="10 11">Peripheral membrane protein</topology>
        <orientation evidence="10 11">Cytoplasmic side</orientation>
    </subcellularLocation>
    <subcellularLocation>
        <location evidence="10 11">Golgi apparatus membrane</location>
        <topology evidence="10 11">Peripheral membrane protein</topology>
        <orientation evidence="10 11">Cytoplasmic side</orientation>
    </subcellularLocation>
</comment>
<keyword evidence="14" id="KW-1185">Reference proteome</keyword>
<dbReference type="GO" id="GO:0015031">
    <property type="term" value="P:protein transport"/>
    <property type="evidence" value="ECO:0007669"/>
    <property type="project" value="UniProtKB-KW"/>
</dbReference>
<evidence type="ECO:0000313" key="13">
    <source>
        <dbReference type="EMBL" id="KIY98750.1"/>
    </source>
</evidence>
<keyword evidence="4 10" id="KW-0963">Cytoplasm</keyword>
<keyword evidence="7 10" id="KW-0333">Golgi apparatus</keyword>
<accession>A0A0D2MWZ7</accession>
<dbReference type="Pfam" id="PF01217">
    <property type="entry name" value="Clat_adaptor_s"/>
    <property type="match status" value="1"/>
</dbReference>
<evidence type="ECO:0000256" key="4">
    <source>
        <dbReference type="ARBA" id="ARBA00022490"/>
    </source>
</evidence>
<dbReference type="SUPFAM" id="SSF49447">
    <property type="entry name" value="Second domain of Mu2 adaptin subunit (ap50) of ap2 adaptor"/>
    <property type="match status" value="1"/>
</dbReference>
<comment type="function">
    <text evidence="10">The coatomer is a cytosolic protein complex that binds to dilysine motifs and reversibly associates with Golgi non-clathrin-coated vesicles, which further mediate biosynthetic protein transport from the ER, via the Golgi up to the trans Golgi network. Coatomer complex is required for budding from Golgi membranes, and is essential for the retrograde Golgi-to-ER transport of dilysine-tagged proteins.</text>
</comment>
<keyword evidence="6 10" id="KW-0653">Protein transport</keyword>
<keyword evidence="9 10" id="KW-0968">Cytoplasmic vesicle</keyword>
<reference evidence="13 14" key="1">
    <citation type="journal article" date="2013" name="BMC Genomics">
        <title>Reconstruction of the lipid metabolism for the microalga Monoraphidium neglectum from its genome sequence reveals characteristics suitable for biofuel production.</title>
        <authorList>
            <person name="Bogen C."/>
            <person name="Al-Dilaimi A."/>
            <person name="Albersmeier A."/>
            <person name="Wichmann J."/>
            <person name="Grundmann M."/>
            <person name="Rupp O."/>
            <person name="Lauersen K.J."/>
            <person name="Blifernez-Klassen O."/>
            <person name="Kalinowski J."/>
            <person name="Goesmann A."/>
            <person name="Mussgnug J.H."/>
            <person name="Kruse O."/>
        </authorList>
    </citation>
    <scope>NUCLEOTIDE SEQUENCE [LARGE SCALE GENOMIC DNA]</scope>
    <source>
        <strain evidence="13 14">SAG 48.87</strain>
    </source>
</reference>